<name>A0A7J6V5E3_THATH</name>
<dbReference type="OrthoDB" id="1693841at2759"/>
<dbReference type="EMBL" id="JABWDY010037780">
    <property type="protein sequence ID" value="KAF5180133.1"/>
    <property type="molecule type" value="Genomic_DNA"/>
</dbReference>
<dbReference type="PANTHER" id="PTHR33144:SF25">
    <property type="entry name" value="DUF4216 DOMAIN-CONTAINING PROTEIN"/>
    <property type="match status" value="1"/>
</dbReference>
<accession>A0A7J6V5E3</accession>
<proteinExistence type="predicted"/>
<evidence type="ECO:0000313" key="2">
    <source>
        <dbReference type="Proteomes" id="UP000554482"/>
    </source>
</evidence>
<gene>
    <name evidence="1" type="ORF">FRX31_030280</name>
</gene>
<sequence>MSEFGEACKFIGRHLMSLAANVNLTRANVYSILNFIRFLREKLLPPEDFIKSIKEEKWLRTLHGEQLPVHSILFDSEWTSAARISNLPFIDEELQIRANIVFATYFSQEYWEVDHTRKKYTLTILGSEIFRNKKCKWKKHHYSCYDTYDDVVANKPEHLSYQEWAILTGHWETEEHQVLSHRNKSNRAAQRAQHATGRISFPQLREKINREQGAPPTQGDFFKATHISRKTNEPIDELSRHYI</sequence>
<dbReference type="Pfam" id="PF03004">
    <property type="entry name" value="Transposase_24"/>
    <property type="match status" value="1"/>
</dbReference>
<organism evidence="1 2">
    <name type="scientific">Thalictrum thalictroides</name>
    <name type="common">Rue-anemone</name>
    <name type="synonym">Anemone thalictroides</name>
    <dbReference type="NCBI Taxonomy" id="46969"/>
    <lineage>
        <taxon>Eukaryota</taxon>
        <taxon>Viridiplantae</taxon>
        <taxon>Streptophyta</taxon>
        <taxon>Embryophyta</taxon>
        <taxon>Tracheophyta</taxon>
        <taxon>Spermatophyta</taxon>
        <taxon>Magnoliopsida</taxon>
        <taxon>Ranunculales</taxon>
        <taxon>Ranunculaceae</taxon>
        <taxon>Thalictroideae</taxon>
        <taxon>Thalictrum</taxon>
    </lineage>
</organism>
<evidence type="ECO:0000313" key="1">
    <source>
        <dbReference type="EMBL" id="KAF5180133.1"/>
    </source>
</evidence>
<dbReference type="AlphaFoldDB" id="A0A7J6V5E3"/>
<keyword evidence="2" id="KW-1185">Reference proteome</keyword>
<dbReference type="PANTHER" id="PTHR33144">
    <property type="entry name" value="OS10G0409366 PROTEIN-RELATED"/>
    <property type="match status" value="1"/>
</dbReference>
<protein>
    <submittedName>
        <fullName evidence="1">ATP/DNA binding protein</fullName>
    </submittedName>
</protein>
<reference evidence="1 2" key="1">
    <citation type="submission" date="2020-06" db="EMBL/GenBank/DDBJ databases">
        <title>Transcriptomic and genomic resources for Thalictrum thalictroides and T. hernandezii: Facilitating candidate gene discovery in an emerging model plant lineage.</title>
        <authorList>
            <person name="Arias T."/>
            <person name="Riano-Pachon D.M."/>
            <person name="Di Stilio V.S."/>
        </authorList>
    </citation>
    <scope>NUCLEOTIDE SEQUENCE [LARGE SCALE GENOMIC DNA]</scope>
    <source>
        <strain evidence="2">cv. WT478/WT964</strain>
        <tissue evidence="1">Leaves</tissue>
    </source>
</reference>
<feature type="non-terminal residue" evidence="1">
    <location>
        <position position="1"/>
    </location>
</feature>
<dbReference type="InterPro" id="IPR004252">
    <property type="entry name" value="Probable_transposase_24"/>
</dbReference>
<comment type="caution">
    <text evidence="1">The sequence shown here is derived from an EMBL/GenBank/DDBJ whole genome shotgun (WGS) entry which is preliminary data.</text>
</comment>
<dbReference type="Proteomes" id="UP000554482">
    <property type="component" value="Unassembled WGS sequence"/>
</dbReference>